<sequence>MASSRDNSKLHHYALNRSSYKSCPLRNTLTWTGCLLINGNPINNKPSMGIKRFLQYVYIIQLSSGEIRQVVALCINSVQRNR</sequence>
<reference evidence="1" key="2">
    <citation type="journal article" date="2015" name="Fish Shellfish Immunol.">
        <title>Early steps in the European eel (Anguilla anguilla)-Vibrio vulnificus interaction in the gills: Role of the RtxA13 toxin.</title>
        <authorList>
            <person name="Callol A."/>
            <person name="Pajuelo D."/>
            <person name="Ebbesson L."/>
            <person name="Teles M."/>
            <person name="MacKenzie S."/>
            <person name="Amaro C."/>
        </authorList>
    </citation>
    <scope>NUCLEOTIDE SEQUENCE</scope>
</reference>
<organism evidence="1">
    <name type="scientific">Anguilla anguilla</name>
    <name type="common">European freshwater eel</name>
    <name type="synonym">Muraena anguilla</name>
    <dbReference type="NCBI Taxonomy" id="7936"/>
    <lineage>
        <taxon>Eukaryota</taxon>
        <taxon>Metazoa</taxon>
        <taxon>Chordata</taxon>
        <taxon>Craniata</taxon>
        <taxon>Vertebrata</taxon>
        <taxon>Euteleostomi</taxon>
        <taxon>Actinopterygii</taxon>
        <taxon>Neopterygii</taxon>
        <taxon>Teleostei</taxon>
        <taxon>Anguilliformes</taxon>
        <taxon>Anguillidae</taxon>
        <taxon>Anguilla</taxon>
    </lineage>
</organism>
<reference evidence="1" key="1">
    <citation type="submission" date="2014-11" db="EMBL/GenBank/DDBJ databases">
        <authorList>
            <person name="Amaro Gonzalez C."/>
        </authorList>
    </citation>
    <scope>NUCLEOTIDE SEQUENCE</scope>
</reference>
<protein>
    <submittedName>
        <fullName evidence="1">Uncharacterized protein</fullName>
    </submittedName>
</protein>
<proteinExistence type="predicted"/>
<evidence type="ECO:0000313" key="1">
    <source>
        <dbReference type="EMBL" id="JAH07863.1"/>
    </source>
</evidence>
<accession>A0A0E9PVI7</accession>
<dbReference type="EMBL" id="GBXM01100714">
    <property type="protein sequence ID" value="JAH07863.1"/>
    <property type="molecule type" value="Transcribed_RNA"/>
</dbReference>
<dbReference type="AlphaFoldDB" id="A0A0E9PVI7"/>
<name>A0A0E9PVI7_ANGAN</name>